<dbReference type="GO" id="GO:0000976">
    <property type="term" value="F:transcription cis-regulatory region binding"/>
    <property type="evidence" value="ECO:0007669"/>
    <property type="project" value="TreeGrafter"/>
</dbReference>
<name>A0A562DZX0_RHORH</name>
<dbReference type="InterPro" id="IPR001647">
    <property type="entry name" value="HTH_TetR"/>
</dbReference>
<evidence type="ECO:0000256" key="3">
    <source>
        <dbReference type="SAM" id="MobiDB-lite"/>
    </source>
</evidence>
<dbReference type="Gene3D" id="1.10.357.10">
    <property type="entry name" value="Tetracycline Repressor, domain 2"/>
    <property type="match status" value="1"/>
</dbReference>
<evidence type="ECO:0000256" key="2">
    <source>
        <dbReference type="PROSITE-ProRule" id="PRU00335"/>
    </source>
</evidence>
<dbReference type="EMBL" id="VLJT01000032">
    <property type="protein sequence ID" value="TWH15034.1"/>
    <property type="molecule type" value="Genomic_DNA"/>
</dbReference>
<feature type="DNA-binding region" description="H-T-H motif" evidence="2">
    <location>
        <begin position="47"/>
        <end position="66"/>
    </location>
</feature>
<evidence type="ECO:0000259" key="4">
    <source>
        <dbReference type="PROSITE" id="PS50977"/>
    </source>
</evidence>
<feature type="domain" description="HTH tetR-type" evidence="4">
    <location>
        <begin position="26"/>
        <end position="84"/>
    </location>
</feature>
<reference evidence="5 6" key="1">
    <citation type="submission" date="2019-07" db="EMBL/GenBank/DDBJ databases">
        <title>Genome sequencing of lignin-degrading bacterial isolates.</title>
        <authorList>
            <person name="Gladden J."/>
        </authorList>
    </citation>
    <scope>NUCLEOTIDE SEQUENCE [LARGE SCALE GENOMIC DNA]</scope>
    <source>
        <strain evidence="5 6">J45</strain>
    </source>
</reference>
<protein>
    <submittedName>
        <fullName evidence="5">TetR family transcriptional regulator</fullName>
    </submittedName>
</protein>
<keyword evidence="1 2" id="KW-0238">DNA-binding</keyword>
<dbReference type="GO" id="GO:0003700">
    <property type="term" value="F:DNA-binding transcription factor activity"/>
    <property type="evidence" value="ECO:0007669"/>
    <property type="project" value="TreeGrafter"/>
</dbReference>
<evidence type="ECO:0000256" key="1">
    <source>
        <dbReference type="ARBA" id="ARBA00023125"/>
    </source>
</evidence>
<dbReference type="PANTHER" id="PTHR30055">
    <property type="entry name" value="HTH-TYPE TRANSCRIPTIONAL REGULATOR RUTR"/>
    <property type="match status" value="1"/>
</dbReference>
<dbReference type="InterPro" id="IPR050109">
    <property type="entry name" value="HTH-type_TetR-like_transc_reg"/>
</dbReference>
<dbReference type="InterPro" id="IPR009057">
    <property type="entry name" value="Homeodomain-like_sf"/>
</dbReference>
<dbReference type="SUPFAM" id="SSF46689">
    <property type="entry name" value="Homeodomain-like"/>
    <property type="match status" value="1"/>
</dbReference>
<dbReference type="Proteomes" id="UP000317573">
    <property type="component" value="Unassembled WGS sequence"/>
</dbReference>
<evidence type="ECO:0000313" key="6">
    <source>
        <dbReference type="Proteomes" id="UP000317573"/>
    </source>
</evidence>
<dbReference type="PANTHER" id="PTHR30055:SF209">
    <property type="entry name" value="POSSIBLE TRANSCRIPTIONAL REGULATORY PROTEIN (PROBABLY TETR-FAMILY)"/>
    <property type="match status" value="1"/>
</dbReference>
<gene>
    <name evidence="5" type="ORF">L618_003300000220</name>
</gene>
<evidence type="ECO:0000313" key="5">
    <source>
        <dbReference type="EMBL" id="TWH15034.1"/>
    </source>
</evidence>
<comment type="caution">
    <text evidence="5">The sequence shown here is derived from an EMBL/GenBank/DDBJ whole genome shotgun (WGS) entry which is preliminary data.</text>
</comment>
<sequence>MKDRSQSAEEGENVENPVTRPRTRFNANRMRILDAAVMCFAADSDASMDDVAKAAGVVRRTVYAHFPNREALVEGIVDDASTALAEALDHPEPDDPAVALAVVALRTWPIGDRYRVLLSFARKEMGEQRIAELVSPVRSRVLGHVERGLAQGQLSDYLPAPVLVGMMEGLTMATLEQANLGLVDDSGDTIVLGNLVLAGVSPDRAPGILAEARRWLAEAGSGDGGTEPR</sequence>
<feature type="region of interest" description="Disordered" evidence="3">
    <location>
        <begin position="1"/>
        <end position="22"/>
    </location>
</feature>
<organism evidence="5 6">
    <name type="scientific">Rhodococcus rhodochrous J45</name>
    <dbReference type="NCBI Taxonomy" id="935266"/>
    <lineage>
        <taxon>Bacteria</taxon>
        <taxon>Bacillati</taxon>
        <taxon>Actinomycetota</taxon>
        <taxon>Actinomycetes</taxon>
        <taxon>Mycobacteriales</taxon>
        <taxon>Nocardiaceae</taxon>
        <taxon>Rhodococcus</taxon>
    </lineage>
</organism>
<accession>A0A562DZX0</accession>
<dbReference type="PROSITE" id="PS50977">
    <property type="entry name" value="HTH_TETR_2"/>
    <property type="match status" value="1"/>
</dbReference>
<dbReference type="Pfam" id="PF00440">
    <property type="entry name" value="TetR_N"/>
    <property type="match status" value="1"/>
</dbReference>
<dbReference type="AlphaFoldDB" id="A0A562DZX0"/>
<proteinExistence type="predicted"/>